<reference evidence="1" key="1">
    <citation type="journal article" date="2021" name="PeerJ">
        <title>Extensive microbial diversity within the chicken gut microbiome revealed by metagenomics and culture.</title>
        <authorList>
            <person name="Gilroy R."/>
            <person name="Ravi A."/>
            <person name="Getino M."/>
            <person name="Pursley I."/>
            <person name="Horton D.L."/>
            <person name="Alikhan N.F."/>
            <person name="Baker D."/>
            <person name="Gharbi K."/>
            <person name="Hall N."/>
            <person name="Watson M."/>
            <person name="Adriaenssens E.M."/>
            <person name="Foster-Nyarko E."/>
            <person name="Jarju S."/>
            <person name="Secka A."/>
            <person name="Antonio M."/>
            <person name="Oren A."/>
            <person name="Chaudhuri R.R."/>
            <person name="La Ragione R."/>
            <person name="Hildebrand F."/>
            <person name="Pallen M.J."/>
        </authorList>
    </citation>
    <scope>NUCLEOTIDE SEQUENCE</scope>
    <source>
        <strain evidence="1">CHK189-11263</strain>
    </source>
</reference>
<dbReference type="Pfam" id="PF07366">
    <property type="entry name" value="SnoaL"/>
    <property type="match status" value="2"/>
</dbReference>
<dbReference type="GO" id="GO:0030638">
    <property type="term" value="P:polyketide metabolic process"/>
    <property type="evidence" value="ECO:0007669"/>
    <property type="project" value="InterPro"/>
</dbReference>
<dbReference type="EMBL" id="DWYC01000088">
    <property type="protein sequence ID" value="HJB57917.1"/>
    <property type="molecule type" value="Genomic_DNA"/>
</dbReference>
<dbReference type="PANTHER" id="PTHR38436:SF1">
    <property type="entry name" value="ESTER CYCLASE"/>
    <property type="match status" value="1"/>
</dbReference>
<organism evidence="1 2">
    <name type="scientific">Candidatus Flavonifractor intestinipullorum</name>
    <dbReference type="NCBI Taxonomy" id="2838587"/>
    <lineage>
        <taxon>Bacteria</taxon>
        <taxon>Bacillati</taxon>
        <taxon>Bacillota</taxon>
        <taxon>Clostridia</taxon>
        <taxon>Eubacteriales</taxon>
        <taxon>Oscillospiraceae</taxon>
        <taxon>Flavonifractor</taxon>
    </lineage>
</organism>
<proteinExistence type="predicted"/>
<evidence type="ECO:0000313" key="2">
    <source>
        <dbReference type="Proteomes" id="UP000824208"/>
    </source>
</evidence>
<dbReference type="SUPFAM" id="SSF54427">
    <property type="entry name" value="NTF2-like"/>
    <property type="match status" value="2"/>
</dbReference>
<reference evidence="1" key="2">
    <citation type="submission" date="2021-04" db="EMBL/GenBank/DDBJ databases">
        <authorList>
            <person name="Gilroy R."/>
        </authorList>
    </citation>
    <scope>NUCLEOTIDE SEQUENCE</scope>
    <source>
        <strain evidence="1">CHK189-11263</strain>
    </source>
</reference>
<name>A0A9D2MC52_9FIRM</name>
<dbReference type="InterPro" id="IPR009959">
    <property type="entry name" value="Cyclase_SnoaL-like"/>
</dbReference>
<evidence type="ECO:0000313" key="1">
    <source>
        <dbReference type="EMBL" id="HJB57917.1"/>
    </source>
</evidence>
<accession>A0A9D2MC52</accession>
<dbReference type="Gene3D" id="3.10.450.50">
    <property type="match status" value="2"/>
</dbReference>
<dbReference type="InterPro" id="IPR032710">
    <property type="entry name" value="NTF2-like_dom_sf"/>
</dbReference>
<comment type="caution">
    <text evidence="1">The sequence shown here is derived from an EMBL/GenBank/DDBJ whole genome shotgun (WGS) entry which is preliminary data.</text>
</comment>
<gene>
    <name evidence="1" type="ORF">H9714_10235</name>
</gene>
<sequence length="363" mass="40845">MDDVKIYYGDQSQVNPLGRRNYDEYLTYTEKKQELPGFDREYLDIVDYIIKITHRIWEEKGVGIIYDTYANNCVVHTGDGASVGSQNVVSNTLSMLHAFPDRRSMAEDVIWSEDTPGVFLSSHRILSTATNLGESNFGPATGKKVYFRTIADCACTENLIFEEWLVRDNLWLVKQLGLDPWALARQMAAGQSAKAPAGRDECMEGQFLPEVYTAKDDSVGEQLLEALNDIYNRKLINRVCDLYAGNAVVHTVCNQDLVGHDEIQGSIVSLLASFPNSRLLVDRVTCNYHEEDSSWHVSARWRLRGLHEGIGRFGAPTGKQVDILGITQYRFVQGKVVEAWELYDGLDVLRQLCLGDGHPAEEI</sequence>
<dbReference type="PANTHER" id="PTHR38436">
    <property type="entry name" value="POLYKETIDE CYCLASE SNOAL-LIKE DOMAIN"/>
    <property type="match status" value="1"/>
</dbReference>
<protein>
    <submittedName>
        <fullName evidence="1">Ester cyclase</fullName>
    </submittedName>
</protein>
<dbReference type="AlphaFoldDB" id="A0A9D2MC52"/>
<dbReference type="Proteomes" id="UP000824208">
    <property type="component" value="Unassembled WGS sequence"/>
</dbReference>